<accession>A0A0F8WSB0</accession>
<evidence type="ECO:0000313" key="1">
    <source>
        <dbReference type="EMBL" id="KKK51225.1"/>
    </source>
</evidence>
<organism evidence="1">
    <name type="scientific">marine sediment metagenome</name>
    <dbReference type="NCBI Taxonomy" id="412755"/>
    <lineage>
        <taxon>unclassified sequences</taxon>
        <taxon>metagenomes</taxon>
        <taxon>ecological metagenomes</taxon>
    </lineage>
</organism>
<dbReference type="AlphaFoldDB" id="A0A0F8WSB0"/>
<protein>
    <submittedName>
        <fullName evidence="1">Uncharacterized protein</fullName>
    </submittedName>
</protein>
<comment type="caution">
    <text evidence="1">The sequence shown here is derived from an EMBL/GenBank/DDBJ whole genome shotgun (WGS) entry which is preliminary data.</text>
</comment>
<dbReference type="EMBL" id="LAZR01067617">
    <property type="protein sequence ID" value="KKK51225.1"/>
    <property type="molecule type" value="Genomic_DNA"/>
</dbReference>
<reference evidence="1" key="1">
    <citation type="journal article" date="2015" name="Nature">
        <title>Complex archaea that bridge the gap between prokaryotes and eukaryotes.</title>
        <authorList>
            <person name="Spang A."/>
            <person name="Saw J.H."/>
            <person name="Jorgensen S.L."/>
            <person name="Zaremba-Niedzwiedzka K."/>
            <person name="Martijn J."/>
            <person name="Lind A.E."/>
            <person name="van Eijk R."/>
            <person name="Schleper C."/>
            <person name="Guy L."/>
            <person name="Ettema T.J."/>
        </authorList>
    </citation>
    <scope>NUCLEOTIDE SEQUENCE</scope>
</reference>
<name>A0A0F8WSB0_9ZZZZ</name>
<proteinExistence type="predicted"/>
<sequence>MTIIIKKVQTTNGHRIHFVCDHCDNESSRQAGEYHKSKNHFCSQYCAKIYRDINLARPQPGDKKHRLTLIERFSHPNYKTTYYKCRCDCGEITEVGRNKWGVTKTCNMRINHKGEESGSYCGYGQISLTHWNQIKRGTIRKSRTLEFFIDIKYAWHLYLEQNQCCALSGTKINLSKNRDKEITASLDRIDSKKGYVKGNVQWVHKDLNIMKMNMTTQEFINWCKKVTIYENN</sequence>
<dbReference type="Gene3D" id="3.30.40.220">
    <property type="match status" value="1"/>
</dbReference>
<gene>
    <name evidence="1" type="ORF">LCGC14_3117080</name>
</gene>